<sequence>MRNNVTITGVAGAPTVMLAHGFGCDQQLWRLVAEQLKPHFQLVLFDHVGAGSSDPAAWDAERYASLDGYAQDVLELVRDLDLRDVVFVGHSVAAMIGVLAVASDPSRFSKLVLLTPSPRYIDDDGYGGGFSRRDIDELLESLESNYLGWSRQMAPVIMGTPERPELGDELTESFCRTDPTRARVFARTTFLSDNRADLARVTVPTLVIECAHDSLAPREVGAYVHEQIPGSQLVTLDATGHCPQLSAPDATADAIAVFAR</sequence>
<dbReference type="EMBL" id="QJSP01000006">
    <property type="protein sequence ID" value="PYE17527.1"/>
    <property type="molecule type" value="Genomic_DNA"/>
</dbReference>
<comment type="caution">
    <text evidence="3">The sequence shown here is derived from an EMBL/GenBank/DDBJ whole genome shotgun (WGS) entry which is preliminary data.</text>
</comment>
<name>A0A318RQR5_WILLI</name>
<evidence type="ECO:0000256" key="1">
    <source>
        <dbReference type="ARBA" id="ARBA00008645"/>
    </source>
</evidence>
<dbReference type="AlphaFoldDB" id="A0A318RQR5"/>
<dbReference type="Gene3D" id="3.40.50.1820">
    <property type="entry name" value="alpha/beta hydrolase"/>
    <property type="match status" value="1"/>
</dbReference>
<keyword evidence="4" id="KW-1185">Reference proteome</keyword>
<comment type="similarity">
    <text evidence="1">Belongs to the AB hydrolase superfamily.</text>
</comment>
<dbReference type="InterPro" id="IPR029058">
    <property type="entry name" value="AB_hydrolase_fold"/>
</dbReference>
<dbReference type="SUPFAM" id="SSF53474">
    <property type="entry name" value="alpha/beta-Hydrolases"/>
    <property type="match status" value="1"/>
</dbReference>
<reference evidence="3 4" key="1">
    <citation type="submission" date="2018-06" db="EMBL/GenBank/DDBJ databases">
        <title>Genomic Encyclopedia of Type Strains, Phase IV (KMG-IV): sequencing the most valuable type-strain genomes for metagenomic binning, comparative biology and taxonomic classification.</title>
        <authorList>
            <person name="Goeker M."/>
        </authorList>
    </citation>
    <scope>NUCLEOTIDE SEQUENCE [LARGE SCALE GENOMIC DNA]</scope>
    <source>
        <strain evidence="3 4">DSM 45521</strain>
    </source>
</reference>
<dbReference type="Proteomes" id="UP000247591">
    <property type="component" value="Unassembled WGS sequence"/>
</dbReference>
<protein>
    <submittedName>
        <fullName evidence="3">Sigma-B regulation protein RsbQ</fullName>
    </submittedName>
</protein>
<evidence type="ECO:0000259" key="2">
    <source>
        <dbReference type="Pfam" id="PF12697"/>
    </source>
</evidence>
<feature type="domain" description="AB hydrolase-1" evidence="2">
    <location>
        <begin position="17"/>
        <end position="254"/>
    </location>
</feature>
<dbReference type="PANTHER" id="PTHR43039">
    <property type="entry name" value="ESTERASE-RELATED"/>
    <property type="match status" value="1"/>
</dbReference>
<dbReference type="PRINTS" id="PR00111">
    <property type="entry name" value="ABHYDROLASE"/>
</dbReference>
<dbReference type="GO" id="GO:0003824">
    <property type="term" value="F:catalytic activity"/>
    <property type="evidence" value="ECO:0007669"/>
    <property type="project" value="UniProtKB-ARBA"/>
</dbReference>
<gene>
    <name evidence="3" type="ORF">DFR67_106230</name>
</gene>
<proteinExistence type="inferred from homology"/>
<dbReference type="InterPro" id="IPR000073">
    <property type="entry name" value="AB_hydrolase_1"/>
</dbReference>
<organism evidence="3 4">
    <name type="scientific">Williamsia limnetica</name>
    <dbReference type="NCBI Taxonomy" id="882452"/>
    <lineage>
        <taxon>Bacteria</taxon>
        <taxon>Bacillati</taxon>
        <taxon>Actinomycetota</taxon>
        <taxon>Actinomycetes</taxon>
        <taxon>Mycobacteriales</taxon>
        <taxon>Nocardiaceae</taxon>
        <taxon>Williamsia</taxon>
    </lineage>
</organism>
<evidence type="ECO:0000313" key="4">
    <source>
        <dbReference type="Proteomes" id="UP000247591"/>
    </source>
</evidence>
<accession>A0A318RQR5</accession>
<evidence type="ECO:0000313" key="3">
    <source>
        <dbReference type="EMBL" id="PYE17527.1"/>
    </source>
</evidence>
<dbReference type="Pfam" id="PF12697">
    <property type="entry name" value="Abhydrolase_6"/>
    <property type="match status" value="1"/>
</dbReference>